<evidence type="ECO:0000256" key="6">
    <source>
        <dbReference type="ARBA" id="ARBA00023136"/>
    </source>
</evidence>
<dbReference type="Gene3D" id="1.10.287.1260">
    <property type="match status" value="1"/>
</dbReference>
<dbReference type="Pfam" id="PF00924">
    <property type="entry name" value="MS_channel_2nd"/>
    <property type="match status" value="1"/>
</dbReference>
<evidence type="ECO:0000256" key="7">
    <source>
        <dbReference type="SAM" id="Phobius"/>
    </source>
</evidence>
<gene>
    <name evidence="11" type="ORF">WMO66_00245</name>
</gene>
<keyword evidence="4 7" id="KW-0812">Transmembrane</keyword>
<dbReference type="EMBL" id="JBBMFF010000024">
    <property type="protein sequence ID" value="MEQ2509685.1"/>
    <property type="molecule type" value="Genomic_DNA"/>
</dbReference>
<dbReference type="Gene3D" id="3.30.70.100">
    <property type="match status" value="1"/>
</dbReference>
<dbReference type="SUPFAM" id="SSF50182">
    <property type="entry name" value="Sm-like ribonucleoproteins"/>
    <property type="match status" value="1"/>
</dbReference>
<evidence type="ECO:0000256" key="4">
    <source>
        <dbReference type="ARBA" id="ARBA00022692"/>
    </source>
</evidence>
<comment type="similarity">
    <text evidence="2">Belongs to the MscS (TC 1.A.23) family.</text>
</comment>
<dbReference type="Pfam" id="PF21082">
    <property type="entry name" value="MS_channel_3rd"/>
    <property type="match status" value="1"/>
</dbReference>
<protein>
    <submittedName>
        <fullName evidence="11">Mechanosensitive ion channel family protein</fullName>
    </submittedName>
</protein>
<dbReference type="RefSeq" id="WP_349134402.1">
    <property type="nucleotide sequence ID" value="NZ_JBBMFF010000024.1"/>
</dbReference>
<dbReference type="Pfam" id="PF21088">
    <property type="entry name" value="MS_channel_1st"/>
    <property type="match status" value="1"/>
</dbReference>
<dbReference type="InterPro" id="IPR023408">
    <property type="entry name" value="MscS_beta-dom_sf"/>
</dbReference>
<dbReference type="InterPro" id="IPR010920">
    <property type="entry name" value="LSM_dom_sf"/>
</dbReference>
<name>A0ABV1G2U6_9FIRM</name>
<evidence type="ECO:0000256" key="5">
    <source>
        <dbReference type="ARBA" id="ARBA00022989"/>
    </source>
</evidence>
<dbReference type="InterPro" id="IPR049142">
    <property type="entry name" value="MS_channel_1st"/>
</dbReference>
<evidence type="ECO:0000256" key="2">
    <source>
        <dbReference type="ARBA" id="ARBA00008017"/>
    </source>
</evidence>
<keyword evidence="12" id="KW-1185">Reference proteome</keyword>
<keyword evidence="3" id="KW-1003">Cell membrane</keyword>
<feature type="domain" description="Mechanosensitive ion channel MscS C-terminal" evidence="9">
    <location>
        <begin position="173"/>
        <end position="254"/>
    </location>
</feature>
<dbReference type="SUPFAM" id="SSF82689">
    <property type="entry name" value="Mechanosensitive channel protein MscS (YggB), C-terminal domain"/>
    <property type="match status" value="1"/>
</dbReference>
<evidence type="ECO:0000259" key="9">
    <source>
        <dbReference type="Pfam" id="PF21082"/>
    </source>
</evidence>
<dbReference type="PANTHER" id="PTHR30221:SF1">
    <property type="entry name" value="SMALL-CONDUCTANCE MECHANOSENSITIVE CHANNEL"/>
    <property type="match status" value="1"/>
</dbReference>
<evidence type="ECO:0000259" key="8">
    <source>
        <dbReference type="Pfam" id="PF00924"/>
    </source>
</evidence>
<evidence type="ECO:0000256" key="1">
    <source>
        <dbReference type="ARBA" id="ARBA00004651"/>
    </source>
</evidence>
<proteinExistence type="inferred from homology"/>
<dbReference type="InterPro" id="IPR045275">
    <property type="entry name" value="MscS_archaea/bacteria_type"/>
</dbReference>
<dbReference type="InterPro" id="IPR006685">
    <property type="entry name" value="MscS_channel_2nd"/>
</dbReference>
<accession>A0ABV1G2U6</accession>
<keyword evidence="5 7" id="KW-1133">Transmembrane helix</keyword>
<dbReference type="Proteomes" id="UP001491552">
    <property type="component" value="Unassembled WGS sequence"/>
</dbReference>
<feature type="domain" description="Mechanosensitive ion channel transmembrane helices 2/3" evidence="10">
    <location>
        <begin position="63"/>
        <end position="99"/>
    </location>
</feature>
<comment type="subcellular location">
    <subcellularLocation>
        <location evidence="1">Cell membrane</location>
        <topology evidence="1">Multi-pass membrane protein</topology>
    </subcellularLocation>
</comment>
<evidence type="ECO:0000256" key="3">
    <source>
        <dbReference type="ARBA" id="ARBA00022475"/>
    </source>
</evidence>
<feature type="transmembrane region" description="Helical" evidence="7">
    <location>
        <begin position="18"/>
        <end position="38"/>
    </location>
</feature>
<dbReference type="InterPro" id="IPR011014">
    <property type="entry name" value="MscS_channel_TM-2"/>
</dbReference>
<feature type="transmembrane region" description="Helical" evidence="7">
    <location>
        <begin position="83"/>
        <end position="102"/>
    </location>
</feature>
<dbReference type="InterPro" id="IPR049278">
    <property type="entry name" value="MS_channel_C"/>
</dbReference>
<sequence>MDLASIKKFFASLTLQKLVPVILIVVIGLLLVKLLLKLFDRVLERSRLERTMFSFLRAAMRTLLYTILVLVAASSLGVDVTSLVAILSVVSLAISLAVQNALSNVVGSVTLLTTHPFHVGDFVEIGSDSGTVEEISVSYTKLATVDGKRIYIPNSDAASARICNYSVEGRRRVDLYIGVSYDAPAEKVREALLAAAQHPKALQDPAPLVVLNNYQDSSIQYLLMLWTASGDYLDVRFAVNEAVKRELDARGIAIPYPQLDVHFEPQKRNT</sequence>
<reference evidence="11 12" key="1">
    <citation type="submission" date="2024-03" db="EMBL/GenBank/DDBJ databases">
        <title>Human intestinal bacterial collection.</title>
        <authorList>
            <person name="Pauvert C."/>
            <person name="Hitch T.C.A."/>
            <person name="Clavel T."/>
        </authorList>
    </citation>
    <scope>NUCLEOTIDE SEQUENCE [LARGE SCALE GENOMIC DNA]</scope>
    <source>
        <strain evidence="11 12">CLA-AA-H192</strain>
    </source>
</reference>
<organism evidence="11 12">
    <name type="scientific">Faecousia intestinalis</name>
    <dbReference type="NCBI Taxonomy" id="3133167"/>
    <lineage>
        <taxon>Bacteria</taxon>
        <taxon>Bacillati</taxon>
        <taxon>Bacillota</taxon>
        <taxon>Clostridia</taxon>
        <taxon>Eubacteriales</taxon>
        <taxon>Oscillospiraceae</taxon>
        <taxon>Faecousia</taxon>
    </lineage>
</organism>
<dbReference type="SUPFAM" id="SSF82861">
    <property type="entry name" value="Mechanosensitive channel protein MscS (YggB), transmembrane region"/>
    <property type="match status" value="1"/>
</dbReference>
<evidence type="ECO:0000313" key="11">
    <source>
        <dbReference type="EMBL" id="MEQ2509685.1"/>
    </source>
</evidence>
<dbReference type="Gene3D" id="2.30.30.60">
    <property type="match status" value="1"/>
</dbReference>
<evidence type="ECO:0000259" key="10">
    <source>
        <dbReference type="Pfam" id="PF21088"/>
    </source>
</evidence>
<feature type="transmembrane region" description="Helical" evidence="7">
    <location>
        <begin position="58"/>
        <end position="77"/>
    </location>
</feature>
<dbReference type="InterPro" id="IPR011066">
    <property type="entry name" value="MscS_channel_C_sf"/>
</dbReference>
<feature type="domain" description="Mechanosensitive ion channel MscS" evidence="8">
    <location>
        <begin position="101"/>
        <end position="166"/>
    </location>
</feature>
<evidence type="ECO:0000313" key="12">
    <source>
        <dbReference type="Proteomes" id="UP001491552"/>
    </source>
</evidence>
<dbReference type="PANTHER" id="PTHR30221">
    <property type="entry name" value="SMALL-CONDUCTANCE MECHANOSENSITIVE CHANNEL"/>
    <property type="match status" value="1"/>
</dbReference>
<comment type="caution">
    <text evidence="11">The sequence shown here is derived from an EMBL/GenBank/DDBJ whole genome shotgun (WGS) entry which is preliminary data.</text>
</comment>
<keyword evidence="6 7" id="KW-0472">Membrane</keyword>